<dbReference type="Proteomes" id="UP000295453">
    <property type="component" value="Unassembled WGS sequence"/>
</dbReference>
<dbReference type="AlphaFoldDB" id="A0A4R1CCR8"/>
<keyword evidence="1" id="KW-1133">Transmembrane helix</keyword>
<gene>
    <name evidence="2" type="ORF">EPD65_08355</name>
</gene>
<accession>A0A4R1CCR8</accession>
<keyword evidence="1" id="KW-0472">Membrane</keyword>
<sequence>MSGDVHARRIRFSYPQGSLDRHYVQGDLVMSHAVSVLSALFPSGEDYFVRSVRNFTDQVTDPVLRDQVKGFVGQEVTHGREHRELNQRLDEMGFPTHAIARNSKGWLLRYERWFPPIFRLAHTAALEHFTAVVAETLLTKPEAQALLGDNEVRNILLWHALEESEHRAVAFDVFRTVGGTERMRRQGFRAASFGLILATVVGTTLSMFLTDRSAWNPVRLVRSLLRLRHNPFLQRDVVTRLRDYRRDGFHPDDHPNDELVARWREQLFGEDGSLADHLH</sequence>
<dbReference type="OrthoDB" id="4760165at2"/>
<dbReference type="PANTHER" id="PTHR39456:SF1">
    <property type="entry name" value="METAL-DEPENDENT HYDROLASE"/>
    <property type="match status" value="1"/>
</dbReference>
<keyword evidence="3" id="KW-1185">Reference proteome</keyword>
<comment type="caution">
    <text evidence="2">The sequence shown here is derived from an EMBL/GenBank/DDBJ whole genome shotgun (WGS) entry which is preliminary data.</text>
</comment>
<dbReference type="InterPro" id="IPR016516">
    <property type="entry name" value="UCP07580"/>
</dbReference>
<protein>
    <submittedName>
        <fullName evidence="2">Metal-dependent hydrolase</fullName>
    </submittedName>
</protein>
<dbReference type="PANTHER" id="PTHR39456">
    <property type="entry name" value="METAL-DEPENDENT HYDROLASE"/>
    <property type="match status" value="1"/>
</dbReference>
<evidence type="ECO:0000313" key="3">
    <source>
        <dbReference type="Proteomes" id="UP000295453"/>
    </source>
</evidence>
<feature type="transmembrane region" description="Helical" evidence="1">
    <location>
        <begin position="190"/>
        <end position="209"/>
    </location>
</feature>
<dbReference type="GO" id="GO:0016787">
    <property type="term" value="F:hydrolase activity"/>
    <property type="evidence" value="ECO:0007669"/>
    <property type="project" value="UniProtKB-KW"/>
</dbReference>
<organism evidence="2 3">
    <name type="scientific">Nocardioides jejuensis</name>
    <dbReference type="NCBI Taxonomy" id="2502782"/>
    <lineage>
        <taxon>Bacteria</taxon>
        <taxon>Bacillati</taxon>
        <taxon>Actinomycetota</taxon>
        <taxon>Actinomycetes</taxon>
        <taxon>Propionibacteriales</taxon>
        <taxon>Nocardioidaceae</taxon>
        <taxon>Nocardioides</taxon>
    </lineage>
</organism>
<evidence type="ECO:0000313" key="2">
    <source>
        <dbReference type="EMBL" id="TCJ28337.1"/>
    </source>
</evidence>
<dbReference type="Pfam" id="PF10118">
    <property type="entry name" value="Metal_hydrol"/>
    <property type="match status" value="1"/>
</dbReference>
<name>A0A4R1CCR8_9ACTN</name>
<reference evidence="2 3" key="1">
    <citation type="submission" date="2019-03" db="EMBL/GenBank/DDBJ databases">
        <authorList>
            <person name="Kim M.K.M."/>
        </authorList>
    </citation>
    <scope>NUCLEOTIDE SEQUENCE [LARGE SCALE GENOMIC DNA]</scope>
    <source>
        <strain evidence="2 3">18JY15-6</strain>
    </source>
</reference>
<dbReference type="PIRSF" id="PIRSF007580">
    <property type="entry name" value="UCP07580"/>
    <property type="match status" value="1"/>
</dbReference>
<evidence type="ECO:0000256" key="1">
    <source>
        <dbReference type="SAM" id="Phobius"/>
    </source>
</evidence>
<keyword evidence="2" id="KW-0378">Hydrolase</keyword>
<dbReference type="EMBL" id="SJZJ01000011">
    <property type="protein sequence ID" value="TCJ28337.1"/>
    <property type="molecule type" value="Genomic_DNA"/>
</dbReference>
<keyword evidence="1" id="KW-0812">Transmembrane</keyword>
<dbReference type="RefSeq" id="WP_131583060.1">
    <property type="nucleotide sequence ID" value="NZ_SJZJ01000011.1"/>
</dbReference>
<proteinExistence type="predicted"/>